<evidence type="ECO:0000313" key="6">
    <source>
        <dbReference type="Proteomes" id="UP000581087"/>
    </source>
</evidence>
<comment type="caution">
    <text evidence="4">The sequence shown here is derived from an EMBL/GenBank/DDBJ whole genome shotgun (WGS) entry which is preliminary data.</text>
</comment>
<name>A0A4Q2M214_9MICO</name>
<feature type="region of interest" description="Disordered" evidence="1">
    <location>
        <begin position="1"/>
        <end position="32"/>
    </location>
</feature>
<evidence type="ECO:0000313" key="4">
    <source>
        <dbReference type="EMBL" id="RXZ85788.1"/>
    </source>
</evidence>
<dbReference type="EMBL" id="SDPM01000007">
    <property type="protein sequence ID" value="RXZ85788.1"/>
    <property type="molecule type" value="Genomic_DNA"/>
</dbReference>
<gene>
    <name evidence="3" type="ORF">BJ972_003359</name>
    <name evidence="4" type="ORF">ESP50_13400</name>
</gene>
<dbReference type="RefSeq" id="WP_129176013.1">
    <property type="nucleotide sequence ID" value="NZ_JACCBI010000001.1"/>
</dbReference>
<feature type="compositionally biased region" description="Basic and acidic residues" evidence="1">
    <location>
        <begin position="14"/>
        <end position="32"/>
    </location>
</feature>
<dbReference type="Pfam" id="PF14030">
    <property type="entry name" value="DUF4245"/>
    <property type="match status" value="1"/>
</dbReference>
<dbReference type="Proteomes" id="UP000581087">
    <property type="component" value="Unassembled WGS sequence"/>
</dbReference>
<evidence type="ECO:0000256" key="2">
    <source>
        <dbReference type="SAM" id="Phobius"/>
    </source>
</evidence>
<feature type="transmembrane region" description="Helical" evidence="2">
    <location>
        <begin position="41"/>
        <end position="60"/>
    </location>
</feature>
<keyword evidence="2" id="KW-0472">Membrane</keyword>
<evidence type="ECO:0000313" key="5">
    <source>
        <dbReference type="Proteomes" id="UP000292686"/>
    </source>
</evidence>
<evidence type="ECO:0000313" key="3">
    <source>
        <dbReference type="EMBL" id="NYD68840.1"/>
    </source>
</evidence>
<evidence type="ECO:0000256" key="1">
    <source>
        <dbReference type="SAM" id="MobiDB-lite"/>
    </source>
</evidence>
<organism evidence="4 5">
    <name type="scientific">Agromyces atrinae</name>
    <dbReference type="NCBI Taxonomy" id="592376"/>
    <lineage>
        <taxon>Bacteria</taxon>
        <taxon>Bacillati</taxon>
        <taxon>Actinomycetota</taxon>
        <taxon>Actinomycetes</taxon>
        <taxon>Micrococcales</taxon>
        <taxon>Microbacteriaceae</taxon>
        <taxon>Agromyces</taxon>
    </lineage>
</organism>
<protein>
    <submittedName>
        <fullName evidence="4">DUF4245 domain-containing protein</fullName>
    </submittedName>
</protein>
<dbReference type="InterPro" id="IPR025339">
    <property type="entry name" value="DUF4245"/>
</dbReference>
<proteinExistence type="predicted"/>
<dbReference type="OrthoDB" id="4801970at2"/>
<accession>A0A4Q2M214</accession>
<keyword evidence="2" id="KW-0812">Transmembrane</keyword>
<reference evidence="3 6" key="2">
    <citation type="submission" date="2020-07" db="EMBL/GenBank/DDBJ databases">
        <title>Sequencing the genomes of 1000 actinobacteria strains.</title>
        <authorList>
            <person name="Klenk H.-P."/>
        </authorList>
    </citation>
    <scope>NUCLEOTIDE SEQUENCE [LARGE SCALE GENOMIC DNA]</scope>
    <source>
        <strain evidence="3 6">DSM 23870</strain>
    </source>
</reference>
<dbReference type="EMBL" id="JACCBI010000001">
    <property type="protein sequence ID" value="NYD68840.1"/>
    <property type="molecule type" value="Genomic_DNA"/>
</dbReference>
<keyword evidence="5" id="KW-1185">Reference proteome</keyword>
<dbReference type="AlphaFoldDB" id="A0A4Q2M214"/>
<reference evidence="4 5" key="1">
    <citation type="submission" date="2019-01" db="EMBL/GenBank/DDBJ databases">
        <title>Agromyces.</title>
        <authorList>
            <person name="Li J."/>
        </authorList>
    </citation>
    <scope>NUCLEOTIDE SEQUENCE [LARGE SCALE GENOMIC DNA]</scope>
    <source>
        <strain evidence="4 5">DSM 23870</strain>
    </source>
</reference>
<dbReference type="Proteomes" id="UP000292686">
    <property type="component" value="Unassembled WGS sequence"/>
</dbReference>
<keyword evidence="2" id="KW-1133">Transmembrane helix</keyword>
<sequence>MAKNTAPRVVAHLGRPETPEETAARKAVDSRNHRQRQTVSNLIYALIATLGLMIFIVLIVPRSDTPIEPIVDVAAVAQGASVSTGRDLVVPSVPQGWRSNAAELRTTADDIQAWYVGYLTADDEYIGLYQGFETNSTWVAERLNKTLAVGTVDIAGVDWTVYDNRKSSADVGNARYGLVTEVGDETFILLGSAEPIEFTELATAIAPSITERQGASS</sequence>